<dbReference type="AlphaFoldDB" id="A0A410GG88"/>
<dbReference type="InterPro" id="IPR012349">
    <property type="entry name" value="Split_barrel_FMN-bd"/>
</dbReference>
<dbReference type="InterPro" id="IPR050268">
    <property type="entry name" value="NADH-dep_flavin_reductase"/>
</dbReference>
<protein>
    <recommendedName>
        <fullName evidence="2">Flavin reductase like domain-containing protein</fullName>
    </recommendedName>
</protein>
<evidence type="ECO:0000313" key="4">
    <source>
        <dbReference type="Proteomes" id="UP000283474"/>
    </source>
</evidence>
<organism evidence="3 4">
    <name type="scientific">Pollutimonas thiosulfatoxidans</name>
    <dbReference type="NCBI Taxonomy" id="2028345"/>
    <lineage>
        <taxon>Bacteria</taxon>
        <taxon>Pseudomonadati</taxon>
        <taxon>Pseudomonadota</taxon>
        <taxon>Betaproteobacteria</taxon>
        <taxon>Burkholderiales</taxon>
        <taxon>Alcaligenaceae</taxon>
        <taxon>Pollutimonas</taxon>
    </lineage>
</organism>
<gene>
    <name evidence="3" type="ORF">CKA81_16735</name>
</gene>
<evidence type="ECO:0000256" key="1">
    <source>
        <dbReference type="ARBA" id="ARBA00023002"/>
    </source>
</evidence>
<name>A0A410GG88_9BURK</name>
<keyword evidence="1" id="KW-0560">Oxidoreductase</keyword>
<dbReference type="PANTHER" id="PTHR30466">
    <property type="entry name" value="FLAVIN REDUCTASE"/>
    <property type="match status" value="1"/>
</dbReference>
<evidence type="ECO:0000313" key="3">
    <source>
        <dbReference type="EMBL" id="QAA95323.1"/>
    </source>
</evidence>
<dbReference type="SUPFAM" id="SSF50475">
    <property type="entry name" value="FMN-binding split barrel"/>
    <property type="match status" value="1"/>
</dbReference>
<dbReference type="InterPro" id="IPR002563">
    <property type="entry name" value="Flavin_Rdtase-like_dom"/>
</dbReference>
<dbReference type="KEGG" id="pus:CKA81_16735"/>
<feature type="domain" description="Flavin reductase like" evidence="2">
    <location>
        <begin position="12"/>
        <end position="156"/>
    </location>
</feature>
<dbReference type="GO" id="GO:0042602">
    <property type="term" value="F:riboflavin reductase (NADPH) activity"/>
    <property type="evidence" value="ECO:0007669"/>
    <property type="project" value="TreeGrafter"/>
</dbReference>
<proteinExistence type="predicted"/>
<dbReference type="SMART" id="SM00903">
    <property type="entry name" value="Flavin_Reduct"/>
    <property type="match status" value="1"/>
</dbReference>
<dbReference type="GO" id="GO:0010181">
    <property type="term" value="F:FMN binding"/>
    <property type="evidence" value="ECO:0007669"/>
    <property type="project" value="InterPro"/>
</dbReference>
<dbReference type="EMBL" id="CP022987">
    <property type="protein sequence ID" value="QAA95323.1"/>
    <property type="molecule type" value="Genomic_DNA"/>
</dbReference>
<dbReference type="GO" id="GO:0006208">
    <property type="term" value="P:pyrimidine nucleobase catabolic process"/>
    <property type="evidence" value="ECO:0007669"/>
    <property type="project" value="TreeGrafter"/>
</dbReference>
<reference evidence="3 4" key="1">
    <citation type="submission" date="2017-08" db="EMBL/GenBank/DDBJ databases">
        <authorList>
            <person name="Park S.-J."/>
            <person name="Kim H."/>
        </authorList>
    </citation>
    <scope>NUCLEOTIDE SEQUENCE [LARGE SCALE GENOMIC DNA]</scope>
    <source>
        <strain evidence="4">ye3</strain>
    </source>
</reference>
<dbReference type="OrthoDB" id="9792858at2"/>
<dbReference type="PANTHER" id="PTHR30466:SF1">
    <property type="entry name" value="FMN REDUCTASE (NADH) RUTF"/>
    <property type="match status" value="1"/>
</dbReference>
<dbReference type="Gene3D" id="2.30.110.10">
    <property type="entry name" value="Electron Transport, Fmn-binding Protein, Chain A"/>
    <property type="match status" value="1"/>
</dbReference>
<dbReference type="RefSeq" id="WP_128356314.1">
    <property type="nucleotide sequence ID" value="NZ_CP022987.1"/>
</dbReference>
<dbReference type="Proteomes" id="UP000283474">
    <property type="component" value="Chromosome"/>
</dbReference>
<accession>A0A410GG88</accession>
<dbReference type="Pfam" id="PF01613">
    <property type="entry name" value="Flavin_Reduct"/>
    <property type="match status" value="1"/>
</dbReference>
<sequence length="162" mass="17330">MASIQTRFRQLMGRFVTGITVIAVQSDDEPISAMTANAVSAVSLNPLLLLCCIRNESRMLHAVLARGRFSVNVLSAGQGDISRHYGGQRLEETPAVWLRDESGTPILEGANASFVCRVDSHCLAGDHTVIFGAVEDMQAAEQPAPALVYAGGRYRDLALAAS</sequence>
<evidence type="ECO:0000259" key="2">
    <source>
        <dbReference type="SMART" id="SM00903"/>
    </source>
</evidence>
<keyword evidence="4" id="KW-1185">Reference proteome</keyword>